<dbReference type="RefSeq" id="WP_014390993.1">
    <property type="nucleotide sequence ID" value="NZ_CP030096.1"/>
</dbReference>
<dbReference type="InterPro" id="IPR049585">
    <property type="entry name" value="CdiI_EcoliA0-like"/>
</dbReference>
<proteinExistence type="predicted"/>
<dbReference type="EMBL" id="PPVL01000004">
    <property type="protein sequence ID" value="NNI78934.1"/>
    <property type="molecule type" value="Genomic_DNA"/>
</dbReference>
<protein>
    <submittedName>
        <fullName evidence="1">Uncharacterized protein</fullName>
    </submittedName>
</protein>
<evidence type="ECO:0000313" key="1">
    <source>
        <dbReference type="EMBL" id="NNI78934.1"/>
    </source>
</evidence>
<sequence>MNLFNECKIALHNSISVITKENEKKVIDLLNTYPIKDNWIDFNLAHYKEYEHIEMLPKEYYLNDFFVLADDINIPIFQANLKEIVENFHHISCLCPILFIFNQEYLILRDFATDKLRVIYKPL</sequence>
<dbReference type="AlphaFoldDB" id="A0A849CKQ1"/>
<dbReference type="CDD" id="cd20693">
    <property type="entry name" value="CdiI_EcoliA0-like"/>
    <property type="match status" value="1"/>
</dbReference>
<organism evidence="1 2">
    <name type="scientific">Pasteurella multocida</name>
    <dbReference type="NCBI Taxonomy" id="747"/>
    <lineage>
        <taxon>Bacteria</taxon>
        <taxon>Pseudomonadati</taxon>
        <taxon>Pseudomonadota</taxon>
        <taxon>Gammaproteobacteria</taxon>
        <taxon>Pasteurellales</taxon>
        <taxon>Pasteurellaceae</taxon>
        <taxon>Pasteurella</taxon>
    </lineage>
</organism>
<dbReference type="Proteomes" id="UP000540079">
    <property type="component" value="Unassembled WGS sequence"/>
</dbReference>
<reference evidence="1 2" key="1">
    <citation type="journal article" date="2018" name="Front. Microbiol.">
        <title>Genetic and Phylogenetic Characteristics of Pasteurella multocida Isolates From Different Host Species.</title>
        <authorList>
            <person name="Peng Z."/>
            <person name="Liang W."/>
            <person name="Wang F."/>
            <person name="Xu Z."/>
            <person name="Xie Z."/>
            <person name="Lian Z."/>
            <person name="Hua L."/>
            <person name="Zhou R."/>
            <person name="Chen H."/>
            <person name="Wu B."/>
        </authorList>
    </citation>
    <scope>NUCLEOTIDE SEQUENCE [LARGE SCALE GENOMIC DNA]</scope>
    <source>
        <strain evidence="1 2">HNA06</strain>
    </source>
</reference>
<comment type="caution">
    <text evidence="1">The sequence shown here is derived from an EMBL/GenBank/DDBJ whole genome shotgun (WGS) entry which is preliminary data.</text>
</comment>
<evidence type="ECO:0000313" key="2">
    <source>
        <dbReference type="Proteomes" id="UP000540079"/>
    </source>
</evidence>
<name>A0A849CKQ1_PASMD</name>
<gene>
    <name evidence="1" type="ORF">C2800_05795</name>
</gene>
<dbReference type="Pfam" id="PF24172">
    <property type="entry name" value="CdiI_ImmP"/>
    <property type="match status" value="1"/>
</dbReference>
<accession>A0A849CKQ1</accession>